<evidence type="ECO:0000313" key="2">
    <source>
        <dbReference type="EMBL" id="KAL2749744.1"/>
    </source>
</evidence>
<feature type="compositionally biased region" description="Polar residues" evidence="1">
    <location>
        <begin position="1"/>
        <end position="14"/>
    </location>
</feature>
<feature type="region of interest" description="Disordered" evidence="1">
    <location>
        <begin position="61"/>
        <end position="102"/>
    </location>
</feature>
<keyword evidence="3" id="KW-1185">Reference proteome</keyword>
<feature type="region of interest" description="Disordered" evidence="1">
    <location>
        <begin position="1"/>
        <end position="38"/>
    </location>
</feature>
<protein>
    <submittedName>
        <fullName evidence="2">Uncharacterized protein</fullName>
    </submittedName>
</protein>
<proteinExistence type="predicted"/>
<gene>
    <name evidence="2" type="ORF">V1477_001815</name>
</gene>
<comment type="caution">
    <text evidence="2">The sequence shown here is derived from an EMBL/GenBank/DDBJ whole genome shotgun (WGS) entry which is preliminary data.</text>
</comment>
<reference evidence="2 3" key="1">
    <citation type="journal article" date="2024" name="Ann. Entomol. Soc. Am.">
        <title>Genomic analyses of the southern and eastern yellowjacket wasps (Hymenoptera: Vespidae) reveal evolutionary signatures of social life.</title>
        <authorList>
            <person name="Catto M.A."/>
            <person name="Caine P.B."/>
            <person name="Orr S.E."/>
            <person name="Hunt B.G."/>
            <person name="Goodisman M.A.D."/>
        </authorList>
    </citation>
    <scope>NUCLEOTIDE SEQUENCE [LARGE SCALE GENOMIC DNA]</scope>
    <source>
        <strain evidence="2">232</strain>
        <tissue evidence="2">Head and thorax</tissue>
    </source>
</reference>
<accession>A0ABD2CYL3</accession>
<dbReference type="Proteomes" id="UP001607303">
    <property type="component" value="Unassembled WGS sequence"/>
</dbReference>
<evidence type="ECO:0000313" key="3">
    <source>
        <dbReference type="Proteomes" id="UP001607303"/>
    </source>
</evidence>
<feature type="non-terminal residue" evidence="2">
    <location>
        <position position="177"/>
    </location>
</feature>
<feature type="region of interest" description="Disordered" evidence="1">
    <location>
        <begin position="136"/>
        <end position="155"/>
    </location>
</feature>
<evidence type="ECO:0000256" key="1">
    <source>
        <dbReference type="SAM" id="MobiDB-lite"/>
    </source>
</evidence>
<name>A0ABD2CYL3_VESMC</name>
<dbReference type="EMBL" id="JAYRBN010000026">
    <property type="protein sequence ID" value="KAL2749744.1"/>
    <property type="molecule type" value="Genomic_DNA"/>
</dbReference>
<sequence length="177" mass="18836">MTKAQRSLCLQTAARNKRGPKSSSETIADEEDDENDRLRGGISFSLFSLFIVNSRRYIEVPLDDDDDGGGGGGSNGGDGDSGDVGKDSEEYGYGNGNERKGEKIEDLSSLLGDIANAEAWAIDSKRNSLVRSVSIRRESGRRRGGGGGGPRVFNTGKLLRLDRLGNVASSPPRNVAS</sequence>
<dbReference type="AlphaFoldDB" id="A0ABD2CYL3"/>
<feature type="compositionally biased region" description="Gly residues" evidence="1">
    <location>
        <begin position="69"/>
        <end position="79"/>
    </location>
</feature>
<organism evidence="2 3">
    <name type="scientific">Vespula maculifrons</name>
    <name type="common">Eastern yellow jacket</name>
    <name type="synonym">Wasp</name>
    <dbReference type="NCBI Taxonomy" id="7453"/>
    <lineage>
        <taxon>Eukaryota</taxon>
        <taxon>Metazoa</taxon>
        <taxon>Ecdysozoa</taxon>
        <taxon>Arthropoda</taxon>
        <taxon>Hexapoda</taxon>
        <taxon>Insecta</taxon>
        <taxon>Pterygota</taxon>
        <taxon>Neoptera</taxon>
        <taxon>Endopterygota</taxon>
        <taxon>Hymenoptera</taxon>
        <taxon>Apocrita</taxon>
        <taxon>Aculeata</taxon>
        <taxon>Vespoidea</taxon>
        <taxon>Vespidae</taxon>
        <taxon>Vespinae</taxon>
        <taxon>Vespula</taxon>
    </lineage>
</organism>